<dbReference type="Proteomes" id="UP001172386">
    <property type="component" value="Unassembled WGS sequence"/>
</dbReference>
<gene>
    <name evidence="1" type="ORF">H2198_003111</name>
</gene>
<keyword evidence="2" id="KW-1185">Reference proteome</keyword>
<dbReference type="EMBL" id="JAPDRQ010000040">
    <property type="protein sequence ID" value="KAJ9659382.1"/>
    <property type="molecule type" value="Genomic_DNA"/>
</dbReference>
<reference evidence="1" key="1">
    <citation type="submission" date="2022-10" db="EMBL/GenBank/DDBJ databases">
        <title>Culturing micro-colonial fungi from biological soil crusts in the Mojave desert and describing Neophaeococcomyces mojavensis, and introducing the new genera and species Taxawa tesnikishii.</title>
        <authorList>
            <person name="Kurbessoian T."/>
            <person name="Stajich J.E."/>
        </authorList>
    </citation>
    <scope>NUCLEOTIDE SEQUENCE</scope>
    <source>
        <strain evidence="1">JES_112</strain>
    </source>
</reference>
<evidence type="ECO:0000313" key="2">
    <source>
        <dbReference type="Proteomes" id="UP001172386"/>
    </source>
</evidence>
<sequence length="117" mass="13311">MSRAPSRELPLTRELSIEETYSLASVARRKSSTGSKTYLRQRLGHAIMLEALENAIRNSPPPSPQTTYSQPKQHIQWATLDTPKRESRPEVDEYGFSYDDEDEDDGLSLCRTVSRNP</sequence>
<proteinExistence type="predicted"/>
<protein>
    <submittedName>
        <fullName evidence="1">Uncharacterized protein</fullName>
    </submittedName>
</protein>
<comment type="caution">
    <text evidence="1">The sequence shown here is derived from an EMBL/GenBank/DDBJ whole genome shotgun (WGS) entry which is preliminary data.</text>
</comment>
<evidence type="ECO:0000313" key="1">
    <source>
        <dbReference type="EMBL" id="KAJ9659382.1"/>
    </source>
</evidence>
<organism evidence="1 2">
    <name type="scientific">Neophaeococcomyces mojaviensis</name>
    <dbReference type="NCBI Taxonomy" id="3383035"/>
    <lineage>
        <taxon>Eukaryota</taxon>
        <taxon>Fungi</taxon>
        <taxon>Dikarya</taxon>
        <taxon>Ascomycota</taxon>
        <taxon>Pezizomycotina</taxon>
        <taxon>Eurotiomycetes</taxon>
        <taxon>Chaetothyriomycetidae</taxon>
        <taxon>Chaetothyriales</taxon>
        <taxon>Chaetothyriales incertae sedis</taxon>
        <taxon>Neophaeococcomyces</taxon>
    </lineage>
</organism>
<accession>A0ACC3AC36</accession>
<name>A0ACC3AC36_9EURO</name>